<keyword evidence="3" id="KW-1185">Reference proteome</keyword>
<feature type="compositionally biased region" description="Polar residues" evidence="1">
    <location>
        <begin position="357"/>
        <end position="375"/>
    </location>
</feature>
<reference evidence="2" key="1">
    <citation type="journal article" date="2020" name="Stud. Mycol.">
        <title>101 Dothideomycetes genomes: a test case for predicting lifestyles and emergence of pathogens.</title>
        <authorList>
            <person name="Haridas S."/>
            <person name="Albert R."/>
            <person name="Binder M."/>
            <person name="Bloem J."/>
            <person name="Labutti K."/>
            <person name="Salamov A."/>
            <person name="Andreopoulos B."/>
            <person name="Baker S."/>
            <person name="Barry K."/>
            <person name="Bills G."/>
            <person name="Bluhm B."/>
            <person name="Cannon C."/>
            <person name="Castanera R."/>
            <person name="Culley D."/>
            <person name="Daum C."/>
            <person name="Ezra D."/>
            <person name="Gonzalez J."/>
            <person name="Henrissat B."/>
            <person name="Kuo A."/>
            <person name="Liang C."/>
            <person name="Lipzen A."/>
            <person name="Lutzoni F."/>
            <person name="Magnuson J."/>
            <person name="Mondo S."/>
            <person name="Nolan M."/>
            <person name="Ohm R."/>
            <person name="Pangilinan J."/>
            <person name="Park H.-J."/>
            <person name="Ramirez L."/>
            <person name="Alfaro M."/>
            <person name="Sun H."/>
            <person name="Tritt A."/>
            <person name="Yoshinaga Y."/>
            <person name="Zwiers L.-H."/>
            <person name="Turgeon B."/>
            <person name="Goodwin S."/>
            <person name="Spatafora J."/>
            <person name="Crous P."/>
            <person name="Grigoriev I."/>
        </authorList>
    </citation>
    <scope>NUCLEOTIDE SEQUENCE</scope>
    <source>
        <strain evidence="2">CBS 627.86</strain>
    </source>
</reference>
<name>A0A6A5YM79_9PLEO</name>
<evidence type="ECO:0000313" key="3">
    <source>
        <dbReference type="Proteomes" id="UP000799770"/>
    </source>
</evidence>
<evidence type="ECO:0000256" key="1">
    <source>
        <dbReference type="SAM" id="MobiDB-lite"/>
    </source>
</evidence>
<dbReference type="OrthoDB" id="3801394at2759"/>
<evidence type="ECO:0000313" key="2">
    <source>
        <dbReference type="EMBL" id="KAF2108205.1"/>
    </source>
</evidence>
<feature type="region of interest" description="Disordered" evidence="1">
    <location>
        <begin position="298"/>
        <end position="383"/>
    </location>
</feature>
<feature type="region of interest" description="Disordered" evidence="1">
    <location>
        <begin position="423"/>
        <end position="468"/>
    </location>
</feature>
<organism evidence="2 3">
    <name type="scientific">Lophiotrema nucula</name>
    <dbReference type="NCBI Taxonomy" id="690887"/>
    <lineage>
        <taxon>Eukaryota</taxon>
        <taxon>Fungi</taxon>
        <taxon>Dikarya</taxon>
        <taxon>Ascomycota</taxon>
        <taxon>Pezizomycotina</taxon>
        <taxon>Dothideomycetes</taxon>
        <taxon>Pleosporomycetidae</taxon>
        <taxon>Pleosporales</taxon>
        <taxon>Lophiotremataceae</taxon>
        <taxon>Lophiotrema</taxon>
    </lineage>
</organism>
<feature type="compositionally biased region" description="Polar residues" evidence="1">
    <location>
        <begin position="423"/>
        <end position="437"/>
    </location>
</feature>
<gene>
    <name evidence="2" type="ORF">BDV96DRAFT_692871</name>
</gene>
<feature type="region of interest" description="Disordered" evidence="1">
    <location>
        <begin position="1"/>
        <end position="36"/>
    </location>
</feature>
<sequence>MREEPLRATYPNDSLSREGRRRRRNRKNDPQDMEAAKSYIEQLQQKQESLIKEFESLSNRVDRSEGLLEVRQRGQAHEFQDSTESAFLQRSREEWGDHCIALPVDDGSQAVDLDVEPSKPFIRLTWAKGSPFGILEHFISPGTVIVSWASYRIGTFMRNDNHADVYSIASVSFPKIYWRADREFKFEAHVFLHGVEGNQHTYALRHKKRLKQDDKFWVKAQWRDRDVIIMQVSSDPTNSRLVLSNKEFPALIGWSKCTKTNSIQPCQFGKQRTYAEAARQALKRNILDQQRATGVDLASSSLTIDEPRLPSTAESQQTSRGIRQRQKRKAKRALKRGESNLGEFPMVRPGEAEQSRSEGNNGSSIKGDGTETSEQLLEGDKKTPAAFRDFSKLTRSDSAEIVSMVNRTPVIGSIDTSITGDIYGAQSSEDGNPNLALSGSLPPDEYGQQGSNIQNMSSSESPQPYSNSRIDFLREIKPRGWKRKIRNIQREERWLAKRRNVPRESFTAMER</sequence>
<dbReference type="EMBL" id="ML977349">
    <property type="protein sequence ID" value="KAF2108205.1"/>
    <property type="molecule type" value="Genomic_DNA"/>
</dbReference>
<proteinExistence type="predicted"/>
<feature type="compositionally biased region" description="Polar residues" evidence="1">
    <location>
        <begin position="312"/>
        <end position="321"/>
    </location>
</feature>
<feature type="compositionally biased region" description="Low complexity" evidence="1">
    <location>
        <begin position="457"/>
        <end position="468"/>
    </location>
</feature>
<feature type="compositionally biased region" description="Basic residues" evidence="1">
    <location>
        <begin position="322"/>
        <end position="334"/>
    </location>
</feature>
<accession>A0A6A5YM79</accession>
<dbReference type="AlphaFoldDB" id="A0A6A5YM79"/>
<dbReference type="Proteomes" id="UP000799770">
    <property type="component" value="Unassembled WGS sequence"/>
</dbReference>
<protein>
    <submittedName>
        <fullName evidence="2">Uncharacterized protein</fullName>
    </submittedName>
</protein>